<dbReference type="InterPro" id="IPR059177">
    <property type="entry name" value="GH29D-like_dom"/>
</dbReference>
<keyword evidence="3" id="KW-0378">Hydrolase</keyword>
<evidence type="ECO:0000259" key="2">
    <source>
        <dbReference type="PROSITE" id="PS51677"/>
    </source>
</evidence>
<dbReference type="eggNOG" id="arCOG09729">
    <property type="taxonomic scope" value="Archaea"/>
</dbReference>
<dbReference type="AlphaFoldDB" id="A0A075MND6"/>
<dbReference type="OrthoDB" id="306789at2157"/>
<keyword evidence="1" id="KW-1133">Transmembrane helix</keyword>
<keyword evidence="3" id="KW-0326">Glycosidase</keyword>
<evidence type="ECO:0000256" key="1">
    <source>
        <dbReference type="SAM" id="Phobius"/>
    </source>
</evidence>
<dbReference type="GeneID" id="41596452"/>
<gene>
    <name evidence="3" type="ORF">NTE_00589</name>
</gene>
<evidence type="ECO:0000313" key="3">
    <source>
        <dbReference type="EMBL" id="AIF82670.1"/>
    </source>
</evidence>
<dbReference type="Proteomes" id="UP000028194">
    <property type="component" value="Chromosome"/>
</dbReference>
<dbReference type="EMBL" id="CP007174">
    <property type="protein sequence ID" value="AIF82670.1"/>
    <property type="molecule type" value="Genomic_DNA"/>
</dbReference>
<dbReference type="Pfam" id="PF13290">
    <property type="entry name" value="CHB_HEX_C_1"/>
    <property type="match status" value="1"/>
</dbReference>
<dbReference type="STRING" id="1459636.NTE_00589"/>
<dbReference type="InterPro" id="IPR002509">
    <property type="entry name" value="NODB_dom"/>
</dbReference>
<dbReference type="SUPFAM" id="SSF88713">
    <property type="entry name" value="Glycoside hydrolase/deacetylase"/>
    <property type="match status" value="1"/>
</dbReference>
<dbReference type="GO" id="GO:0016798">
    <property type="term" value="F:hydrolase activity, acting on glycosyl bonds"/>
    <property type="evidence" value="ECO:0007669"/>
    <property type="project" value="UniProtKB-KW"/>
</dbReference>
<protein>
    <submittedName>
        <fullName evidence="3">Putative xylanase/chitin deacetylase</fullName>
    </submittedName>
</protein>
<dbReference type="Gene3D" id="3.20.20.370">
    <property type="entry name" value="Glycoside hydrolase/deacetylase"/>
    <property type="match status" value="1"/>
</dbReference>
<dbReference type="PROSITE" id="PS51677">
    <property type="entry name" value="NODB"/>
    <property type="match status" value="1"/>
</dbReference>
<feature type="transmembrane region" description="Helical" evidence="1">
    <location>
        <begin position="12"/>
        <end position="36"/>
    </location>
</feature>
<dbReference type="Pfam" id="PF01522">
    <property type="entry name" value="Polysacc_deac_1"/>
    <property type="match status" value="1"/>
</dbReference>
<dbReference type="GO" id="GO:0016810">
    <property type="term" value="F:hydrolase activity, acting on carbon-nitrogen (but not peptide) bonds"/>
    <property type="evidence" value="ECO:0007669"/>
    <property type="project" value="InterPro"/>
</dbReference>
<name>A0A075MND6_9ARCH</name>
<sequence length="542" mass="58823">MVLAPKGIVQCSTASVLAVMLVLSSVFVGIGSSYYYSAKPAFAASCDCVIFRLDDVQDYWINNVQVAVMDKFISKNTRLTLGEIMNFFGSDSLVVDKTKQEGNAGLFEYALHGWNHDDYTTFSQSKQQSELQKANDKRQSLYGKKSNIFITPYNVFNANTLTAMQNLGLKVISADMFASYYEDNPSTPLAPSADNRGIYHAPEVTAFSEWTNNQHFQLTSSQILSGIDSSIEERGWAVVTLHPQDFSNYAPDGVTALNSVNANSIARIDSVINGISSRGYSIKSFNELVGIASPPSDTTPPVVTAMPAGGSYPSAQSVTLTANEQATIYYTTNGSAPTTSSPIYSSPISITATTTLKFFARDTAGNSSPVRTEIYTISPGTFPVTRMSDTTQTYGLSLYSATQSHVEFVSSSASQLAGKSINEITLKLRKTGAPTGTVQVGIFNPDLTVKKLFGTKDATTITTTYTDYVFTLSSNELYTIQSGDRIGIKYAGGNSNNFIAVMLDRDAADPFDGTNTYRQQYGTSWLGYTGDDMYMILKQTHG</sequence>
<feature type="domain" description="NodB homology" evidence="2">
    <location>
        <begin position="47"/>
        <end position="283"/>
    </location>
</feature>
<organism evidence="3 4">
    <name type="scientific">Candidatus Nitrososphaera evergladensis SR1</name>
    <dbReference type="NCBI Taxonomy" id="1459636"/>
    <lineage>
        <taxon>Archaea</taxon>
        <taxon>Nitrososphaerota</taxon>
        <taxon>Nitrososphaeria</taxon>
        <taxon>Nitrososphaerales</taxon>
        <taxon>Nitrososphaeraceae</taxon>
        <taxon>Nitrososphaera</taxon>
    </lineage>
</organism>
<reference evidence="3 4" key="1">
    <citation type="journal article" date="2014" name="PLoS ONE">
        <title>Genome Sequence of Candidatus Nitrososphaera evergladensis from Group I.1b Enriched from Everglades Soil Reveals Novel Genomic Features of the Ammonia-Oxidizing Archaea.</title>
        <authorList>
            <person name="Zhalnina K.V."/>
            <person name="Dias R."/>
            <person name="Leonard M.T."/>
            <person name="Dorr de Quadros P."/>
            <person name="Camargo F.A."/>
            <person name="Drew J.C."/>
            <person name="Farmerie W.G."/>
            <person name="Daroub S.H."/>
            <person name="Triplett E.W."/>
        </authorList>
    </citation>
    <scope>NUCLEOTIDE SEQUENCE [LARGE SCALE GENOMIC DNA]</scope>
    <source>
        <strain evidence="3 4">SR1</strain>
    </source>
</reference>
<dbReference type="RefSeq" id="WP_148699593.1">
    <property type="nucleotide sequence ID" value="NZ_CP007174.1"/>
</dbReference>
<keyword evidence="4" id="KW-1185">Reference proteome</keyword>
<accession>A0A075MND6</accession>
<dbReference type="HOGENOM" id="CLU_019209_0_0_2"/>
<evidence type="ECO:0000313" key="4">
    <source>
        <dbReference type="Proteomes" id="UP000028194"/>
    </source>
</evidence>
<dbReference type="GO" id="GO:0045493">
    <property type="term" value="P:xylan catabolic process"/>
    <property type="evidence" value="ECO:0007669"/>
    <property type="project" value="UniProtKB-KW"/>
</dbReference>
<keyword evidence="3" id="KW-0119">Carbohydrate metabolism</keyword>
<keyword evidence="3" id="KW-0858">Xylan degradation</keyword>
<dbReference type="KEGG" id="nev:NTE_00589"/>
<dbReference type="InterPro" id="IPR011330">
    <property type="entry name" value="Glyco_hydro/deAcase_b/a-brl"/>
</dbReference>
<dbReference type="eggNOG" id="arCOG02876">
    <property type="taxonomic scope" value="Archaea"/>
</dbReference>
<keyword evidence="3" id="KW-0624">Polysaccharide degradation</keyword>
<keyword evidence="1" id="KW-0472">Membrane</keyword>
<proteinExistence type="predicted"/>
<keyword evidence="1" id="KW-0812">Transmembrane</keyword>